<organism evidence="1 2">
    <name type="scientific">Vitis vinifera</name>
    <name type="common">Grape</name>
    <dbReference type="NCBI Taxonomy" id="29760"/>
    <lineage>
        <taxon>Eukaryota</taxon>
        <taxon>Viridiplantae</taxon>
        <taxon>Streptophyta</taxon>
        <taxon>Embryophyta</taxon>
        <taxon>Tracheophyta</taxon>
        <taxon>Spermatophyta</taxon>
        <taxon>Magnoliopsida</taxon>
        <taxon>eudicotyledons</taxon>
        <taxon>Gunneridae</taxon>
        <taxon>Pentapetalae</taxon>
        <taxon>rosids</taxon>
        <taxon>Vitales</taxon>
        <taxon>Vitaceae</taxon>
        <taxon>Viteae</taxon>
        <taxon>Vitis</taxon>
    </lineage>
</organism>
<dbReference type="Proteomes" id="UP000288805">
    <property type="component" value="Unassembled WGS sequence"/>
</dbReference>
<proteinExistence type="predicted"/>
<sequence length="314" mass="35917">MCGADDHLAWKHPISSEACRGLRTVGGIGSSFSVWIYHLGLEYRGAQYLMLYALQDWFFILSVDLSSWVRVEERLVRFSKRSDMDQWIVTIDHIPVASLPTKFRMPDIERYTGVGCPCIHLQLYSTVMRVHGVIIIASQFWHSEPSPLLSFGCQSHHFSVSAFRAILIAFSVSVFRVIIISQFDVQSRILNFGAQSHHRCSEPSSTFRRIESSFLHSLVFRAIVHSLTFKVVMISLQFGVQSQAFRAIISAVWYLESLFTVWHSNPLFIVRHTPFPNSLDFRATVSLVWRSKPPFLHSLVFRVVVHGQAFRAIG</sequence>
<protein>
    <submittedName>
        <fullName evidence="1">Uncharacterized protein</fullName>
    </submittedName>
</protein>
<accession>A0A438KIX7</accession>
<gene>
    <name evidence="1" type="ORF">CK203_002314</name>
</gene>
<dbReference type="EMBL" id="QGNW01000005">
    <property type="protein sequence ID" value="RVX21173.1"/>
    <property type="molecule type" value="Genomic_DNA"/>
</dbReference>
<comment type="caution">
    <text evidence="1">The sequence shown here is derived from an EMBL/GenBank/DDBJ whole genome shotgun (WGS) entry which is preliminary data.</text>
</comment>
<dbReference type="AlphaFoldDB" id="A0A438KIX7"/>
<name>A0A438KIX7_VITVI</name>
<evidence type="ECO:0000313" key="1">
    <source>
        <dbReference type="EMBL" id="RVX21173.1"/>
    </source>
</evidence>
<reference evidence="1 2" key="1">
    <citation type="journal article" date="2018" name="PLoS Genet.">
        <title>Population sequencing reveals clonal diversity and ancestral inbreeding in the grapevine cultivar Chardonnay.</title>
        <authorList>
            <person name="Roach M.J."/>
            <person name="Johnson D.L."/>
            <person name="Bohlmann J."/>
            <person name="van Vuuren H.J."/>
            <person name="Jones S.J."/>
            <person name="Pretorius I.S."/>
            <person name="Schmidt S.A."/>
            <person name="Borneman A.R."/>
        </authorList>
    </citation>
    <scope>NUCLEOTIDE SEQUENCE [LARGE SCALE GENOMIC DNA]</scope>
    <source>
        <strain evidence="2">cv. Chardonnay</strain>
        <tissue evidence="1">Leaf</tissue>
    </source>
</reference>
<evidence type="ECO:0000313" key="2">
    <source>
        <dbReference type="Proteomes" id="UP000288805"/>
    </source>
</evidence>